<feature type="domain" description="DUF2382" evidence="1">
    <location>
        <begin position="11"/>
        <end position="119"/>
    </location>
</feature>
<dbReference type="Pfam" id="PF09557">
    <property type="entry name" value="DUF2382"/>
    <property type="match status" value="1"/>
</dbReference>
<accession>A0A4U1JSB2</accession>
<protein>
    <submittedName>
        <fullName evidence="3">YsnF/AvaK domain-containing protein</fullName>
    </submittedName>
</protein>
<dbReference type="Proteomes" id="UP000500870">
    <property type="component" value="Chromosome 2"/>
</dbReference>
<name>A0A4U1JSB2_9HYPH</name>
<reference evidence="3 4" key="1">
    <citation type="submission" date="2020-04" db="EMBL/GenBank/DDBJ databases">
        <title>FDA dAtabase for Regulatory Grade micrObial Sequences (FDA-ARGOS): Supporting development and validation of Infectious Disease Dx tests.</title>
        <authorList>
            <person name="Sciortino C."/>
            <person name="Tallon L."/>
            <person name="Sadzewicz L."/>
            <person name="Vavikolanu K."/>
            <person name="Mehta A."/>
            <person name="Aluvathingal J."/>
            <person name="Nadendla S."/>
            <person name="Nandy P."/>
            <person name="Geyer C."/>
            <person name="Yan Y."/>
            <person name="Sichtig H."/>
        </authorList>
    </citation>
    <scope>NUCLEOTIDE SEQUENCE [LARGE SCALE GENOMIC DNA]</scope>
    <source>
        <strain evidence="3 4">FDAARGOS_633</strain>
    </source>
</reference>
<dbReference type="EMBL" id="CP050896">
    <property type="protein sequence ID" value="QIX19856.1"/>
    <property type="molecule type" value="Genomic_DNA"/>
</dbReference>
<dbReference type="AlphaFoldDB" id="A0A4U1JSB2"/>
<organism evidence="3 4">
    <name type="scientific">Agrobacterium pusense</name>
    <dbReference type="NCBI Taxonomy" id="648995"/>
    <lineage>
        <taxon>Bacteria</taxon>
        <taxon>Pseudomonadati</taxon>
        <taxon>Pseudomonadota</taxon>
        <taxon>Alphaproteobacteria</taxon>
        <taxon>Hyphomicrobiales</taxon>
        <taxon>Rhizobiaceae</taxon>
        <taxon>Rhizobium/Agrobacterium group</taxon>
        <taxon>Agrobacterium</taxon>
    </lineage>
</organism>
<gene>
    <name evidence="2" type="ORF">FOB41_00020</name>
    <name evidence="3" type="ORF">FOB41_01440</name>
</gene>
<evidence type="ECO:0000259" key="1">
    <source>
        <dbReference type="Pfam" id="PF09557"/>
    </source>
</evidence>
<evidence type="ECO:0000313" key="3">
    <source>
        <dbReference type="EMBL" id="QIX19856.1"/>
    </source>
</evidence>
<proteinExistence type="predicted"/>
<dbReference type="EMBL" id="CP050896">
    <property type="protein sequence ID" value="QIX19633.1"/>
    <property type="molecule type" value="Genomic_DNA"/>
</dbReference>
<sequence>MRMTKPDEKLSVIEEQLVIDKRAVSDGRVQVSTKTEFVTEKAEASLDSENVEVTRVAIGREVSEAPGVRTDGDVTIIPVMEEVLVVEKRLMLVEEIHIRRVATTEDVSIPVELRKQRASIERDDP</sequence>
<evidence type="ECO:0000313" key="2">
    <source>
        <dbReference type="EMBL" id="QIX19633.1"/>
    </source>
</evidence>
<dbReference type="InterPro" id="IPR019060">
    <property type="entry name" value="DUF2382"/>
</dbReference>
<evidence type="ECO:0000313" key="4">
    <source>
        <dbReference type="Proteomes" id="UP000500870"/>
    </source>
</evidence>